<dbReference type="InterPro" id="IPR000719">
    <property type="entry name" value="Prot_kinase_dom"/>
</dbReference>
<dbReference type="PANTHER" id="PTHR24348:SF68">
    <property type="entry name" value="SERINE_THREONINE-PROTEIN KINASE ATG1C"/>
    <property type="match status" value="1"/>
</dbReference>
<feature type="region of interest" description="Disordered" evidence="1">
    <location>
        <begin position="1"/>
        <end position="46"/>
    </location>
</feature>
<evidence type="ECO:0000259" key="2">
    <source>
        <dbReference type="PROSITE" id="PS50011"/>
    </source>
</evidence>
<dbReference type="eggNOG" id="KOG0586">
    <property type="taxonomic scope" value="Eukaryota"/>
</dbReference>
<feature type="domain" description="Protein kinase" evidence="2">
    <location>
        <begin position="209"/>
        <end position="629"/>
    </location>
</feature>
<dbReference type="Pfam" id="PF00069">
    <property type="entry name" value="Pkinase"/>
    <property type="match status" value="1"/>
</dbReference>
<organism evidence="4 5">
    <name type="scientific">Candida dubliniensis (strain CD36 / ATCC MYA-646 / CBS 7987 / NCPF 3949 / NRRL Y-17841)</name>
    <name type="common">Yeast</name>
    <dbReference type="NCBI Taxonomy" id="573826"/>
    <lineage>
        <taxon>Eukaryota</taxon>
        <taxon>Fungi</taxon>
        <taxon>Dikarya</taxon>
        <taxon>Ascomycota</taxon>
        <taxon>Saccharomycotina</taxon>
        <taxon>Pichiomycetes</taxon>
        <taxon>Debaryomycetaceae</taxon>
        <taxon>Candida/Lodderomyces clade</taxon>
        <taxon>Candida</taxon>
    </lineage>
</organism>
<dbReference type="SUPFAM" id="SSF56112">
    <property type="entry name" value="Protein kinase-like (PK-like)"/>
    <property type="match status" value="1"/>
</dbReference>
<evidence type="ECO:0000313" key="5">
    <source>
        <dbReference type="Proteomes" id="UP000002605"/>
    </source>
</evidence>
<dbReference type="EMBL" id="FM992692">
    <property type="protein sequence ID" value="CAX41673.1"/>
    <property type="molecule type" value="Genomic_DNA"/>
</dbReference>
<dbReference type="Gene3D" id="3.30.200.20">
    <property type="entry name" value="Phosphorylase Kinase, domain 1"/>
    <property type="match status" value="1"/>
</dbReference>
<dbReference type="RefSeq" id="XP_002420594.1">
    <property type="nucleotide sequence ID" value="XM_002420549.1"/>
</dbReference>
<evidence type="ECO:0000313" key="4">
    <source>
        <dbReference type="EMBL" id="CAX41673.1"/>
    </source>
</evidence>
<reference evidence="4 5" key="1">
    <citation type="journal article" date="2009" name="Genome Res.">
        <title>Comparative genomics of the fungal pathogens Candida dubliniensis and Candida albicans.</title>
        <authorList>
            <person name="Jackson A.P."/>
            <person name="Gamble J.A."/>
            <person name="Yeomans T."/>
            <person name="Moran G.P."/>
            <person name="Saunders D."/>
            <person name="Harris D."/>
            <person name="Aslett M."/>
            <person name="Barrell J.F."/>
            <person name="Butler G."/>
            <person name="Citiulo F."/>
            <person name="Coleman D.C."/>
            <person name="de Groot P.W.J."/>
            <person name="Goodwin T.J."/>
            <person name="Quail M.A."/>
            <person name="McQuillan J."/>
            <person name="Munro C.A."/>
            <person name="Pain A."/>
            <person name="Poulter R.T."/>
            <person name="Rajandream M.A."/>
            <person name="Renauld H."/>
            <person name="Spiering M.J."/>
            <person name="Tivey A."/>
            <person name="Gow N.A.R."/>
            <person name="Barrell B."/>
            <person name="Sullivan D.J."/>
            <person name="Berriman M."/>
        </authorList>
    </citation>
    <scope>NUCLEOTIDE SEQUENCE [LARGE SCALE GENOMIC DNA]</scope>
    <source>
        <strain evidence="5">CD36 / ATCC MYA-646 / CBS 7987 / NCPF 3949 / NRRL Y-17841</strain>
    </source>
</reference>
<feature type="compositionally biased region" description="Polar residues" evidence="1">
    <location>
        <begin position="1"/>
        <end position="26"/>
    </location>
</feature>
<dbReference type="InterPro" id="IPR045269">
    <property type="entry name" value="Atg1-like"/>
</dbReference>
<dbReference type="GeneID" id="8048468"/>
<dbReference type="CGD" id="CAL0000164470">
    <property type="gene designation" value="Cd36_52940"/>
</dbReference>
<dbReference type="Proteomes" id="UP000002605">
    <property type="component" value="Chromosome 5"/>
</dbReference>
<accession>B9WHN1</accession>
<evidence type="ECO:0000256" key="1">
    <source>
        <dbReference type="SAM" id="MobiDB-lite"/>
    </source>
</evidence>
<proteinExistence type="predicted"/>
<name>B9WHN1_CANDC</name>
<keyword evidence="4" id="KW-0808">Transferase</keyword>
<dbReference type="PANTHER" id="PTHR24348">
    <property type="entry name" value="SERINE/THREONINE-PROTEIN KINASE UNC-51-RELATED"/>
    <property type="match status" value="1"/>
</dbReference>
<protein>
    <submittedName>
        <fullName evidence="4">Serine/threonine-protein kinase, putative</fullName>
        <ecNumber evidence="4">2.7.11.1</ecNumber>
    </submittedName>
</protein>
<dbReference type="VEuPathDB" id="FungiDB:CD36_52940"/>
<dbReference type="GO" id="GO:0005737">
    <property type="term" value="C:cytoplasm"/>
    <property type="evidence" value="ECO:0007669"/>
    <property type="project" value="TreeGrafter"/>
</dbReference>
<dbReference type="InterPro" id="IPR008271">
    <property type="entry name" value="Ser/Thr_kinase_AS"/>
</dbReference>
<feature type="compositionally biased region" description="Polar residues" evidence="1">
    <location>
        <begin position="527"/>
        <end position="541"/>
    </location>
</feature>
<dbReference type="PROSITE" id="PS50011">
    <property type="entry name" value="PROTEIN_KINASE_DOM"/>
    <property type="match status" value="1"/>
</dbReference>
<dbReference type="GO" id="GO:0010506">
    <property type="term" value="P:regulation of autophagy"/>
    <property type="evidence" value="ECO:0007669"/>
    <property type="project" value="InterPro"/>
</dbReference>
<feature type="region of interest" description="Disordered" evidence="1">
    <location>
        <begin position="159"/>
        <end position="187"/>
    </location>
</feature>
<dbReference type="AlphaFoldDB" id="B9WHN1"/>
<feature type="region of interest" description="Disordered" evidence="1">
    <location>
        <begin position="520"/>
        <end position="551"/>
    </location>
</feature>
<dbReference type="GO" id="GO:0004674">
    <property type="term" value="F:protein serine/threonine kinase activity"/>
    <property type="evidence" value="ECO:0007669"/>
    <property type="project" value="UniProtKB-EC"/>
</dbReference>
<dbReference type="OrthoDB" id="410920at2759"/>
<dbReference type="InterPro" id="IPR011009">
    <property type="entry name" value="Kinase-like_dom_sf"/>
</dbReference>
<dbReference type="EC" id="2.7.11.1" evidence="4"/>
<dbReference type="Gene3D" id="1.10.510.10">
    <property type="entry name" value="Transferase(Phosphotransferase) domain 1"/>
    <property type="match status" value="1"/>
</dbReference>
<dbReference type="PROSITE" id="PS00108">
    <property type="entry name" value="PROTEIN_KINASE_ST"/>
    <property type="match status" value="1"/>
</dbReference>
<gene>
    <name evidence="3" type="ordered locus">Cd36_52940</name>
    <name evidence="4" type="ORF">CD36_52940</name>
</gene>
<dbReference type="SMART" id="SM00220">
    <property type="entry name" value="S_TKc"/>
    <property type="match status" value="1"/>
</dbReference>
<keyword evidence="5" id="KW-1185">Reference proteome</keyword>
<evidence type="ECO:0000313" key="3">
    <source>
        <dbReference type="CGD" id="CAL0000164470"/>
    </source>
</evidence>
<dbReference type="GO" id="GO:0005524">
    <property type="term" value="F:ATP binding"/>
    <property type="evidence" value="ECO:0007669"/>
    <property type="project" value="InterPro"/>
</dbReference>
<dbReference type="HOGENOM" id="CLU_025793_0_0_1"/>
<dbReference type="KEGG" id="cdu:CD36_52940"/>
<sequence length="640" mass="72350">MTTKSRNQPLSLNTNQSSTGAGTGANSIPPGTAITDNNQSFLLPGLASPPTISNSPIFQNPAPHSNRKMDLSIEVPSHQFETNEQTTTPIDINMNMLKYYEILQLPTPIFNTGSFANYNQPLSSLSSNSSNASISMSPPAFRSISRVCSLKQPKRYVSEPIPISSSTSENKVTTSPITPSSSPPTLQQEEIAKKEKQKTFYSKRLGLSFNFVEEIGKGNFSHVVLAKTNIYHNDSNGNSVSNNNHNQDVVDLAVAVKIISVPMESKQQVHNFKSFIRRELNILYHISHHPCITSLIDYEISLDIPIEQIESDVIIDDDEIYQKNSPQNLSMQPHSDIDKSSSPDQFIFMNYCNGGNLLHFLQKNNSKHHYLHHHHHHHHHHNHQQDHHDTIHYWQFLKRIVCELIATTAFLHKNLVIHRDLKLENILLLHDFESLVSLSSSVSFDELLMSNAISNLSDFGLSKKLSTQDQLLSTRCGSQDYIAPEILMGLKYNGKLTDTWSIGVIIYSILENRLPFDIPPPPPSSSATPHYNSSTSPNKGSPTVIKRRRSKTNSTAYRIAMIDWEWSKLDNANIEHYQESVKDNGNDTIPTEVLTIWKQLKSVVDTVLFRKEKRINVEQMLQLDEFKWITDCLPDFIVNV</sequence>
<keyword evidence="4" id="KW-0418">Kinase</keyword>